<evidence type="ECO:0000313" key="1">
    <source>
        <dbReference type="EMBL" id="KRX15149.1"/>
    </source>
</evidence>
<dbReference type="EMBL" id="JYDL01000139">
    <property type="protein sequence ID" value="KRX15149.1"/>
    <property type="molecule type" value="Genomic_DNA"/>
</dbReference>
<organism evidence="1 2">
    <name type="scientific">Trichinella nelsoni</name>
    <dbReference type="NCBI Taxonomy" id="6336"/>
    <lineage>
        <taxon>Eukaryota</taxon>
        <taxon>Metazoa</taxon>
        <taxon>Ecdysozoa</taxon>
        <taxon>Nematoda</taxon>
        <taxon>Enoplea</taxon>
        <taxon>Dorylaimia</taxon>
        <taxon>Trichinellida</taxon>
        <taxon>Trichinellidae</taxon>
        <taxon>Trichinella</taxon>
    </lineage>
</organism>
<gene>
    <name evidence="1" type="ORF">T07_786</name>
</gene>
<comment type="caution">
    <text evidence="1">The sequence shown here is derived from an EMBL/GenBank/DDBJ whole genome shotgun (WGS) entry which is preliminary data.</text>
</comment>
<accession>A0A0V0RKZ7</accession>
<sequence>MSNESEKMEASWFDADMTIGEFNKRDDCATCFPSTSKLGTRPGVDIRKNCALPAFRNCCFGLLRCRCRSKSDKFAQRLAERPENVHKSNKSLLPPL</sequence>
<dbReference type="AlphaFoldDB" id="A0A0V0RKZ7"/>
<reference evidence="1 2" key="1">
    <citation type="submission" date="2015-01" db="EMBL/GenBank/DDBJ databases">
        <title>Evolution of Trichinella species and genotypes.</title>
        <authorList>
            <person name="Korhonen P.K."/>
            <person name="Edoardo P."/>
            <person name="Giuseppe L.R."/>
            <person name="Gasser R.B."/>
        </authorList>
    </citation>
    <scope>NUCLEOTIDE SEQUENCE [LARGE SCALE GENOMIC DNA]</scope>
    <source>
        <strain evidence="1">ISS37</strain>
    </source>
</reference>
<evidence type="ECO:0000313" key="2">
    <source>
        <dbReference type="Proteomes" id="UP000054630"/>
    </source>
</evidence>
<name>A0A0V0RKZ7_9BILA</name>
<keyword evidence="2" id="KW-1185">Reference proteome</keyword>
<proteinExistence type="predicted"/>
<dbReference type="Proteomes" id="UP000054630">
    <property type="component" value="Unassembled WGS sequence"/>
</dbReference>
<protein>
    <submittedName>
        <fullName evidence="1">Uncharacterized protein</fullName>
    </submittedName>
</protein>
<dbReference type="OrthoDB" id="5934104at2759"/>